<feature type="compositionally biased region" description="Acidic residues" evidence="1">
    <location>
        <begin position="456"/>
        <end position="469"/>
    </location>
</feature>
<protein>
    <submittedName>
        <fullName evidence="2">Uncharacterized protein</fullName>
    </submittedName>
</protein>
<gene>
    <name evidence="2" type="ORF">MYCIT1_LOCUS37046</name>
</gene>
<dbReference type="Proteomes" id="UP001295794">
    <property type="component" value="Unassembled WGS sequence"/>
</dbReference>
<accession>A0AAD2I0W7</accession>
<comment type="caution">
    <text evidence="2">The sequence shown here is derived from an EMBL/GenBank/DDBJ whole genome shotgun (WGS) entry which is preliminary data.</text>
</comment>
<keyword evidence="3" id="KW-1185">Reference proteome</keyword>
<dbReference type="InterPro" id="IPR053221">
    <property type="entry name" value="Burnettramic_acid_biosynth"/>
</dbReference>
<feature type="region of interest" description="Disordered" evidence="1">
    <location>
        <begin position="434"/>
        <end position="475"/>
    </location>
</feature>
<feature type="region of interest" description="Disordered" evidence="1">
    <location>
        <begin position="1"/>
        <end position="31"/>
    </location>
</feature>
<proteinExistence type="predicted"/>
<dbReference type="PANTHER" id="PTHR38887">
    <property type="entry name" value="CHROMOSOME 21, WHOLE GENOME SHOTGUN SEQUENCE"/>
    <property type="match status" value="1"/>
</dbReference>
<organism evidence="2 3">
    <name type="scientific">Mycena citricolor</name>
    <dbReference type="NCBI Taxonomy" id="2018698"/>
    <lineage>
        <taxon>Eukaryota</taxon>
        <taxon>Fungi</taxon>
        <taxon>Dikarya</taxon>
        <taxon>Basidiomycota</taxon>
        <taxon>Agaricomycotina</taxon>
        <taxon>Agaricomycetes</taxon>
        <taxon>Agaricomycetidae</taxon>
        <taxon>Agaricales</taxon>
        <taxon>Marasmiineae</taxon>
        <taxon>Mycenaceae</taxon>
        <taxon>Mycena</taxon>
    </lineage>
</organism>
<evidence type="ECO:0000313" key="3">
    <source>
        <dbReference type="Proteomes" id="UP001295794"/>
    </source>
</evidence>
<sequence>MDFPKPETTPPPYHSTEASSSQPQSPPQIGPSGIEFVRDAEYLIESFLPAYAPPTAPPTYARSALPMPFCTPQIAVKFDSAFARGYNFELQNAVGISQEEFLQFIDGLNLAMTASPPLRVVNTVGMAIGFVYVEPTTLNFDLTLEQPFHWAMIAGTVIQTTAQIGMHVLSKTLTDRYLRAANQRLFKPKGLVVRLCTTAAMEHLVMHSGTGKGPSALSKIGRGVGTVLLHAPLPFSSRIVRAIADKPPTVHASISSVGDGRSMPLSTQRRLASLDGHALHVDLDVPPPAKVSGVMDTMASWGVAFDAYRNRRKEDRVEQRRRELERVNYQLQAIGMSPRPANAPVAAPMSYMEMELMGRKERKHLRKAAKRARRRERGRNGLLSGVIGPKETKLERKVANANLLEHWGTGQVVWLVVMNADLDSEIEGIERADSMDNEEHVDQQAWQAEMVRERDQLEEEEDSSDEEDEEHHHHN</sequence>
<name>A0AAD2I0W7_9AGAR</name>
<dbReference type="PANTHER" id="PTHR38887:SF1">
    <property type="entry name" value="RAS MODIFICATION PROTEIN ERF4"/>
    <property type="match status" value="1"/>
</dbReference>
<dbReference type="AlphaFoldDB" id="A0AAD2I0W7"/>
<evidence type="ECO:0000313" key="2">
    <source>
        <dbReference type="EMBL" id="CAK5284057.1"/>
    </source>
</evidence>
<dbReference type="EMBL" id="CAVNYO010000478">
    <property type="protein sequence ID" value="CAK5284057.1"/>
    <property type="molecule type" value="Genomic_DNA"/>
</dbReference>
<reference evidence="2" key="1">
    <citation type="submission" date="2023-11" db="EMBL/GenBank/DDBJ databases">
        <authorList>
            <person name="De Vega J J."/>
            <person name="De Vega J J."/>
        </authorList>
    </citation>
    <scope>NUCLEOTIDE SEQUENCE</scope>
</reference>
<evidence type="ECO:0000256" key="1">
    <source>
        <dbReference type="SAM" id="MobiDB-lite"/>
    </source>
</evidence>